<dbReference type="RefSeq" id="WP_318585400.1">
    <property type="nucleotide sequence ID" value="NZ_JAWRCP010000002.1"/>
</dbReference>
<evidence type="ECO:0000313" key="1">
    <source>
        <dbReference type="EMBL" id="MDW6094046.1"/>
    </source>
</evidence>
<evidence type="ECO:0008006" key="3">
    <source>
        <dbReference type="Google" id="ProtNLM"/>
    </source>
</evidence>
<sequence>MICKLCESEKELKSSHVIPRFLYRYMLNVTDGYMTQYHSHLNLWQKSNRQLKKELFCFECEQLLSKNELAFSEIFKQINKSSDSEKAVFSYAVLDDSAINELEQKGYDQKSIDALLKSNPIYDKIHILEYFAISYIYRELLNNSYKIPESEKRLLQNYLLNGSTCSFMLHVRLHNSQPSFNLVSTATVFDALDDWKHYTFYVPNMQFHVALRVGGTPEDMSKTIVMPSNFFDDDLGSIEMIRNTQSGSRKSANLNQT</sequence>
<accession>A0ABU4IXC4</accession>
<evidence type="ECO:0000313" key="2">
    <source>
        <dbReference type="Proteomes" id="UP001279860"/>
    </source>
</evidence>
<comment type="caution">
    <text evidence="1">The sequence shown here is derived from an EMBL/GenBank/DDBJ whole genome shotgun (WGS) entry which is preliminary data.</text>
</comment>
<organism evidence="1 2">
    <name type="scientific">Vibrio rhizosphaerae</name>
    <dbReference type="NCBI Taxonomy" id="398736"/>
    <lineage>
        <taxon>Bacteria</taxon>
        <taxon>Pseudomonadati</taxon>
        <taxon>Pseudomonadota</taxon>
        <taxon>Gammaproteobacteria</taxon>
        <taxon>Vibrionales</taxon>
        <taxon>Vibrionaceae</taxon>
        <taxon>Vibrio</taxon>
    </lineage>
</organism>
<dbReference type="Proteomes" id="UP001279860">
    <property type="component" value="Unassembled WGS sequence"/>
</dbReference>
<proteinExistence type="predicted"/>
<gene>
    <name evidence="1" type="ORF">SBX64_16020</name>
</gene>
<protein>
    <recommendedName>
        <fullName evidence="3">HNH endonuclease 5 domain-containing protein</fullName>
    </recommendedName>
</protein>
<name>A0ABU4IXC4_9VIBR</name>
<reference evidence="1 2" key="1">
    <citation type="submission" date="2023-11" db="EMBL/GenBank/DDBJ databases">
        <title>Plant-associative lifestyle of Vibrio porteresiae and its evolutionary dynamics.</title>
        <authorList>
            <person name="Rameshkumar N."/>
            <person name="Kirti K."/>
        </authorList>
    </citation>
    <scope>NUCLEOTIDE SEQUENCE [LARGE SCALE GENOMIC DNA]</scope>
    <source>
        <strain evidence="1 2">MSSRF7</strain>
    </source>
</reference>
<keyword evidence="2" id="KW-1185">Reference proteome</keyword>
<dbReference type="EMBL" id="JAWRCP010000002">
    <property type="protein sequence ID" value="MDW6094046.1"/>
    <property type="molecule type" value="Genomic_DNA"/>
</dbReference>